<dbReference type="InterPro" id="IPR019587">
    <property type="entry name" value="Polyketide_cyclase/dehydratase"/>
</dbReference>
<evidence type="ECO:0000313" key="1">
    <source>
        <dbReference type="EMBL" id="EYF03485.1"/>
    </source>
</evidence>
<evidence type="ECO:0000313" key="2">
    <source>
        <dbReference type="Proteomes" id="UP000019678"/>
    </source>
</evidence>
<accession>A0A017T3T4</accession>
<name>A0A017T3T4_9BACT</name>
<dbReference type="Proteomes" id="UP000019678">
    <property type="component" value="Unassembled WGS sequence"/>
</dbReference>
<reference evidence="1 2" key="1">
    <citation type="submission" date="2013-05" db="EMBL/GenBank/DDBJ databases">
        <title>Genome assembly of Chondromyces apiculatus DSM 436.</title>
        <authorList>
            <person name="Sharma G."/>
            <person name="Khatri I."/>
            <person name="Kaur C."/>
            <person name="Mayilraj S."/>
            <person name="Subramanian S."/>
        </authorList>
    </citation>
    <scope>NUCLEOTIDE SEQUENCE [LARGE SCALE GENOMIC DNA]</scope>
    <source>
        <strain evidence="1 2">DSM 436</strain>
    </source>
</reference>
<organism evidence="1 2">
    <name type="scientific">Chondromyces apiculatus DSM 436</name>
    <dbReference type="NCBI Taxonomy" id="1192034"/>
    <lineage>
        <taxon>Bacteria</taxon>
        <taxon>Pseudomonadati</taxon>
        <taxon>Myxococcota</taxon>
        <taxon>Polyangia</taxon>
        <taxon>Polyangiales</taxon>
        <taxon>Polyangiaceae</taxon>
        <taxon>Chondromyces</taxon>
    </lineage>
</organism>
<dbReference type="Pfam" id="PF10604">
    <property type="entry name" value="Polyketide_cyc2"/>
    <property type="match status" value="1"/>
</dbReference>
<protein>
    <recommendedName>
        <fullName evidence="3">SRPBCC family protein</fullName>
    </recommendedName>
</protein>
<dbReference type="SUPFAM" id="SSF55961">
    <property type="entry name" value="Bet v1-like"/>
    <property type="match status" value="1"/>
</dbReference>
<dbReference type="eggNOG" id="COG3427">
    <property type="taxonomic scope" value="Bacteria"/>
</dbReference>
<comment type="caution">
    <text evidence="1">The sequence shown here is derived from an EMBL/GenBank/DDBJ whole genome shotgun (WGS) entry which is preliminary data.</text>
</comment>
<keyword evidence="2" id="KW-1185">Reference proteome</keyword>
<dbReference type="CDD" id="cd07821">
    <property type="entry name" value="PYR_PYL_RCAR_like"/>
    <property type="match status" value="1"/>
</dbReference>
<dbReference type="RefSeq" id="WP_052375960.1">
    <property type="nucleotide sequence ID" value="NZ_ASRX01000045.1"/>
</dbReference>
<proteinExistence type="predicted"/>
<dbReference type="OrthoDB" id="1364128at2"/>
<dbReference type="InterPro" id="IPR023393">
    <property type="entry name" value="START-like_dom_sf"/>
</dbReference>
<dbReference type="AlphaFoldDB" id="A0A017T3T4"/>
<dbReference type="Gene3D" id="3.30.530.20">
    <property type="match status" value="1"/>
</dbReference>
<evidence type="ECO:0008006" key="3">
    <source>
        <dbReference type="Google" id="ProtNLM"/>
    </source>
</evidence>
<gene>
    <name evidence="1" type="ORF">CAP_5469</name>
</gene>
<dbReference type="STRING" id="1192034.CAP_5469"/>
<dbReference type="EMBL" id="ASRX01000045">
    <property type="protein sequence ID" value="EYF03485.1"/>
    <property type="molecule type" value="Genomic_DNA"/>
</dbReference>
<sequence length="150" mass="17050">MDEVHVNVYIHAPVARVFEIVSDHESFMRAEDGTRTKLVRPGTAERNGLGALREVQVRSGIRGLEEITAFERPSSFAYRLRETTLPIRHHGGLLRFIPRGEGTQVDWSSRFEVTLPLVARPVEILTRQITKVAFSEMLFVAKARLEAEPR</sequence>